<dbReference type="EMBL" id="UAQE01000001">
    <property type="protein sequence ID" value="SPT99228.1"/>
    <property type="molecule type" value="Genomic_DNA"/>
</dbReference>
<proteinExistence type="predicted"/>
<evidence type="ECO:0000313" key="2">
    <source>
        <dbReference type="EMBL" id="SPT99228.1"/>
    </source>
</evidence>
<gene>
    <name evidence="2" type="ORF">NCTC7582_02134</name>
</gene>
<protein>
    <submittedName>
        <fullName evidence="2">Uncharacterized protein</fullName>
    </submittedName>
</protein>
<name>A0A2X0XZS9_9BACI</name>
<accession>A0A2X0XZS9</accession>
<evidence type="ECO:0000313" key="3">
    <source>
        <dbReference type="Proteomes" id="UP000251431"/>
    </source>
</evidence>
<evidence type="ECO:0000256" key="1">
    <source>
        <dbReference type="SAM" id="MobiDB-lite"/>
    </source>
</evidence>
<dbReference type="Proteomes" id="UP000251431">
    <property type="component" value="Unassembled WGS sequence"/>
</dbReference>
<dbReference type="RefSeq" id="WP_112117266.1">
    <property type="nucleotide sequence ID" value="NZ_UAQE01000001.1"/>
</dbReference>
<sequence length="79" mass="9234">MSQYEVINRFKEEIHDDHIYEIDDPYPAEGKKLIKARAEFLTKVHEEYGIAFLKVVEEPKKATTKQAPKQPSIDEKSDE</sequence>
<reference evidence="2 3" key="1">
    <citation type="submission" date="2018-06" db="EMBL/GenBank/DDBJ databases">
        <authorList>
            <consortium name="Pathogen Informatics"/>
            <person name="Doyle S."/>
        </authorList>
    </citation>
    <scope>NUCLEOTIDE SEQUENCE [LARGE SCALE GENOMIC DNA]</scope>
    <source>
        <strain evidence="2 3">NCTC7582</strain>
    </source>
</reference>
<organism evidence="2 3">
    <name type="scientific">Lysinibacillus capsici</name>
    <dbReference type="NCBI Taxonomy" id="2115968"/>
    <lineage>
        <taxon>Bacteria</taxon>
        <taxon>Bacillati</taxon>
        <taxon>Bacillota</taxon>
        <taxon>Bacilli</taxon>
        <taxon>Bacillales</taxon>
        <taxon>Bacillaceae</taxon>
        <taxon>Lysinibacillus</taxon>
    </lineage>
</organism>
<feature type="region of interest" description="Disordered" evidence="1">
    <location>
        <begin position="60"/>
        <end position="79"/>
    </location>
</feature>
<dbReference type="AlphaFoldDB" id="A0A2X0XZS9"/>